<keyword evidence="5" id="KW-1185">Reference proteome</keyword>
<dbReference type="SMART" id="SM00849">
    <property type="entry name" value="Lactamase_B"/>
    <property type="match status" value="1"/>
</dbReference>
<feature type="domain" description="Metallo-beta-lactamase" evidence="2">
    <location>
        <begin position="13"/>
        <end position="243"/>
    </location>
</feature>
<dbReference type="EMBL" id="PDEQ01000003">
    <property type="protein sequence ID" value="PEN13868.1"/>
    <property type="molecule type" value="Genomic_DNA"/>
</dbReference>
<dbReference type="SUPFAM" id="SSF56281">
    <property type="entry name" value="Metallo-hydrolase/oxidoreductase"/>
    <property type="match status" value="1"/>
</dbReference>
<dbReference type="InterPro" id="IPR022712">
    <property type="entry name" value="Beta_Casp"/>
</dbReference>
<dbReference type="PANTHER" id="PTHR11203:SF37">
    <property type="entry name" value="INTEGRATOR COMPLEX SUBUNIT 11"/>
    <property type="match status" value="1"/>
</dbReference>
<evidence type="ECO:0000259" key="3">
    <source>
        <dbReference type="SMART" id="SM01027"/>
    </source>
</evidence>
<evidence type="ECO:0000313" key="4">
    <source>
        <dbReference type="EMBL" id="PEN13868.1"/>
    </source>
</evidence>
<dbReference type="Pfam" id="PF07521">
    <property type="entry name" value="RMMBL"/>
    <property type="match status" value="1"/>
</dbReference>
<evidence type="ECO:0000256" key="1">
    <source>
        <dbReference type="ARBA" id="ARBA00022801"/>
    </source>
</evidence>
<dbReference type="AlphaFoldDB" id="A0A2A8CZP2"/>
<dbReference type="Gene3D" id="3.40.50.10890">
    <property type="match status" value="1"/>
</dbReference>
<reference evidence="4 5" key="1">
    <citation type="submission" date="2017-10" db="EMBL/GenBank/DDBJ databases">
        <title>Draft genome of Longibacter Salinarum.</title>
        <authorList>
            <person name="Goh K.M."/>
            <person name="Shamsir M.S."/>
            <person name="Lim S.W."/>
        </authorList>
    </citation>
    <scope>NUCLEOTIDE SEQUENCE [LARGE SCALE GENOMIC DNA]</scope>
    <source>
        <strain evidence="4 5">KCTC 52045</strain>
    </source>
</reference>
<dbReference type="Gene3D" id="3.60.15.10">
    <property type="entry name" value="Ribonuclease Z/Hydroxyacylglutathione hydrolase-like"/>
    <property type="match status" value="1"/>
</dbReference>
<dbReference type="InterPro" id="IPR036866">
    <property type="entry name" value="RibonucZ/Hydroxyglut_hydro"/>
</dbReference>
<dbReference type="InterPro" id="IPR001279">
    <property type="entry name" value="Metallo-B-lactamas"/>
</dbReference>
<keyword evidence="1" id="KW-0378">Hydrolase</keyword>
<dbReference type="RefSeq" id="WP_098075032.1">
    <property type="nucleotide sequence ID" value="NZ_PDEQ01000003.1"/>
</dbReference>
<dbReference type="SMART" id="SM01027">
    <property type="entry name" value="Beta-Casp"/>
    <property type="match status" value="1"/>
</dbReference>
<feature type="domain" description="Beta-Casp" evidence="3">
    <location>
        <begin position="255"/>
        <end position="374"/>
    </location>
</feature>
<evidence type="ECO:0000313" key="5">
    <source>
        <dbReference type="Proteomes" id="UP000220102"/>
    </source>
</evidence>
<name>A0A2A8CZP2_9BACT</name>
<dbReference type="GO" id="GO:0016787">
    <property type="term" value="F:hydrolase activity"/>
    <property type="evidence" value="ECO:0007669"/>
    <property type="project" value="UniProtKB-KW"/>
</dbReference>
<dbReference type="GO" id="GO:0004521">
    <property type="term" value="F:RNA endonuclease activity"/>
    <property type="evidence" value="ECO:0007669"/>
    <property type="project" value="TreeGrafter"/>
</dbReference>
<protein>
    <submittedName>
        <fullName evidence="4">Ysh1p: subunit of polyadenylation factor I</fullName>
    </submittedName>
</protein>
<organism evidence="4 5">
    <name type="scientific">Longibacter salinarum</name>
    <dbReference type="NCBI Taxonomy" id="1850348"/>
    <lineage>
        <taxon>Bacteria</taxon>
        <taxon>Pseudomonadati</taxon>
        <taxon>Rhodothermota</taxon>
        <taxon>Rhodothermia</taxon>
        <taxon>Rhodothermales</taxon>
        <taxon>Salisaetaceae</taxon>
        <taxon>Longibacter</taxon>
    </lineage>
</organism>
<dbReference type="PANTHER" id="PTHR11203">
    <property type="entry name" value="CLEAVAGE AND POLYADENYLATION SPECIFICITY FACTOR FAMILY MEMBER"/>
    <property type="match status" value="1"/>
</dbReference>
<evidence type="ECO:0000259" key="2">
    <source>
        <dbReference type="SMART" id="SM00849"/>
    </source>
</evidence>
<dbReference type="Pfam" id="PF10996">
    <property type="entry name" value="Beta-Casp"/>
    <property type="match status" value="1"/>
</dbReference>
<comment type="caution">
    <text evidence="4">The sequence shown here is derived from an EMBL/GenBank/DDBJ whole genome shotgun (WGS) entry which is preliminary data.</text>
</comment>
<dbReference type="OrthoDB" id="9803916at2"/>
<accession>A0A2A8CZP2</accession>
<sequence length="464" mass="51749">MEFIALGETDDVAASCHFLNIEGTGIVLDAGVDPRTDGPASLPRFDIIHGHRERYVDHAIVTHAHHDHIGSLPVLIREFPHLLVHMTDATKRLIEFLLPASARLQERKLYDGETEHEPLFTEEELSFQSHIYLTHALGADFDVTGTLGNSKIKARFYTAGHILGSVGVELRFVEDGKDRRVFYTSDTNMRPQSIIPGAEYPDSTDVLILESTLANDEEAEQTNRDKETQRFRKTVKEVMARGGTALIPVFVMGRAQETLALIDEMKEDGVIDEDIPVYTAGSMRAVADLYDKTRQTTPRLDSEFKVFGVDQRRMPRSEDAKDDALDGPCIVVASSGMMFEPTLSNRIGRRIVENERDAILLVGYSKEDTASARLQEAAKNGKGTEVVLHEATGPQPVNCTVDRFRFSGHSNRRDLLRVVDSMEPESVVLVHGEPDARQWMHDQIKASHPEIDVYLPAGGEVLNL</sequence>
<dbReference type="InterPro" id="IPR011108">
    <property type="entry name" value="RMMBL"/>
</dbReference>
<gene>
    <name evidence="4" type="ORF">CRI94_07355</name>
</gene>
<dbReference type="Proteomes" id="UP000220102">
    <property type="component" value="Unassembled WGS sequence"/>
</dbReference>
<dbReference type="Pfam" id="PF12706">
    <property type="entry name" value="Lactamase_B_2"/>
    <property type="match status" value="1"/>
</dbReference>
<dbReference type="InterPro" id="IPR050698">
    <property type="entry name" value="MBL"/>
</dbReference>
<proteinExistence type="predicted"/>